<evidence type="ECO:0000256" key="4">
    <source>
        <dbReference type="ARBA" id="ARBA00023136"/>
    </source>
</evidence>
<evidence type="ECO:0000259" key="6">
    <source>
        <dbReference type="Pfam" id="PF07980"/>
    </source>
</evidence>
<comment type="caution">
    <text evidence="8">The sequence shown here is derived from an EMBL/GenBank/DDBJ whole genome shotgun (WGS) entry which is preliminary data.</text>
</comment>
<feature type="domain" description="RagB/SusD" evidence="6">
    <location>
        <begin position="265"/>
        <end position="535"/>
    </location>
</feature>
<sequence>MLISKKNSVMKTIKYYIKGMLLLLVMVNIGCSLDENPYTTTTAPILFANEDGVKQALAGAYSPLRLIYGRQSSLLLTTSGTDIFQHGNDGDWELDQYDNDLNPAQGRVDRVWGELYQGVSASNSFLENIEGVTFLDEELKTTYIAEARFLRSHFYYWLTMQWGDVVFMDNAANEVNTNTTRTAKETIWQSMLEDTQFAVDNLDWEAEEFGRITKGAALQQLAFVQMLLGDYSGAKASLDAIINSGTYELEPTFADVFDYDNQINNEVIFSVQYTNDDVYNGGGNRGHLFFTPNYAAFNGLEREASQGGRPYTRFRPTEFFRNLFETNDTRFDATFRRVWYYNVDNYSATVNYNGNNVAVQEGDSVIWDIQDVNGNVLYQSKIAPNRDDMHWGMKKHDDYTRSSANDKNGFRDFFVYRLAETYLLKAEVAFYLGNQTEAAEALNVIRNRAAASGTSLTNITASDVTIDLILDERARELGGEERRWMDLKRTGKLLERVQAHNPNAAPNIKEFHLYRPIPQAEIDASTGGMQQNPGY</sequence>
<keyword evidence="5" id="KW-0998">Cell outer membrane</keyword>
<dbReference type="InterPro" id="IPR012944">
    <property type="entry name" value="SusD_RagB_dom"/>
</dbReference>
<evidence type="ECO:0000256" key="5">
    <source>
        <dbReference type="ARBA" id="ARBA00023237"/>
    </source>
</evidence>
<evidence type="ECO:0000313" key="8">
    <source>
        <dbReference type="EMBL" id="GLB49169.1"/>
    </source>
</evidence>
<evidence type="ECO:0000256" key="3">
    <source>
        <dbReference type="ARBA" id="ARBA00022729"/>
    </source>
</evidence>
<protein>
    <submittedName>
        <fullName evidence="8">Membrane protein</fullName>
    </submittedName>
</protein>
<evidence type="ECO:0000256" key="2">
    <source>
        <dbReference type="ARBA" id="ARBA00006275"/>
    </source>
</evidence>
<name>A0ABQ5MIF6_9FLAO</name>
<comment type="similarity">
    <text evidence="2">Belongs to the SusD family.</text>
</comment>
<dbReference type="EMBL" id="BRVO01000002">
    <property type="protein sequence ID" value="GLB49169.1"/>
    <property type="molecule type" value="Genomic_DNA"/>
</dbReference>
<dbReference type="SUPFAM" id="SSF48452">
    <property type="entry name" value="TPR-like"/>
    <property type="match status" value="1"/>
</dbReference>
<reference evidence="8" key="1">
    <citation type="submission" date="2022-07" db="EMBL/GenBank/DDBJ databases">
        <title>Taxonomy of Novel Oxalotrophic and Methylotrophic Bacteria.</title>
        <authorList>
            <person name="Sahin N."/>
            <person name="Tani A."/>
        </authorList>
    </citation>
    <scope>NUCLEOTIDE SEQUENCE</scope>
    <source>
        <strain evidence="8">Y10</strain>
    </source>
</reference>
<comment type="subcellular location">
    <subcellularLocation>
        <location evidence="1">Cell outer membrane</location>
    </subcellularLocation>
</comment>
<dbReference type="Pfam" id="PF14322">
    <property type="entry name" value="SusD-like_3"/>
    <property type="match status" value="1"/>
</dbReference>
<dbReference type="Proteomes" id="UP001143543">
    <property type="component" value="Unassembled WGS sequence"/>
</dbReference>
<keyword evidence="9" id="KW-1185">Reference proteome</keyword>
<gene>
    <name evidence="8" type="ORF">Y10_15370</name>
</gene>
<dbReference type="InterPro" id="IPR011990">
    <property type="entry name" value="TPR-like_helical_dom_sf"/>
</dbReference>
<dbReference type="Pfam" id="PF07980">
    <property type="entry name" value="SusD_RagB"/>
    <property type="match status" value="1"/>
</dbReference>
<dbReference type="Gene3D" id="1.25.40.390">
    <property type="match status" value="1"/>
</dbReference>
<evidence type="ECO:0000256" key="1">
    <source>
        <dbReference type="ARBA" id="ARBA00004442"/>
    </source>
</evidence>
<evidence type="ECO:0000259" key="7">
    <source>
        <dbReference type="Pfam" id="PF14322"/>
    </source>
</evidence>
<evidence type="ECO:0000313" key="9">
    <source>
        <dbReference type="Proteomes" id="UP001143543"/>
    </source>
</evidence>
<dbReference type="InterPro" id="IPR033985">
    <property type="entry name" value="SusD-like_N"/>
</dbReference>
<keyword evidence="3" id="KW-0732">Signal</keyword>
<accession>A0ABQ5MIF6</accession>
<proteinExistence type="inferred from homology"/>
<feature type="domain" description="SusD-like N-terminal" evidence="7">
    <location>
        <begin position="33"/>
        <end position="222"/>
    </location>
</feature>
<organism evidence="8 9">
    <name type="scientific">Neptunitalea lumnitzerae</name>
    <dbReference type="NCBI Taxonomy" id="2965509"/>
    <lineage>
        <taxon>Bacteria</taxon>
        <taxon>Pseudomonadati</taxon>
        <taxon>Bacteroidota</taxon>
        <taxon>Flavobacteriia</taxon>
        <taxon>Flavobacteriales</taxon>
        <taxon>Flavobacteriaceae</taxon>
        <taxon>Neptunitalea</taxon>
    </lineage>
</organism>
<keyword evidence="4" id="KW-0472">Membrane</keyword>